<dbReference type="CDD" id="cd17920">
    <property type="entry name" value="DEXHc_RecQ"/>
    <property type="match status" value="1"/>
</dbReference>
<sequence length="368" mass="41141">MLKHCKSTVTHGSISSVSNKRHRSRILTCKQGTLSYEELQALDDIELANVHQACKASIAKQDCFILMPTGGGKSLCYQLPATLKPGVTIVISPLLSLIQNQIITRTLKKDKPLRKLLYVTPEMIAQLTSFVVDEAHGVSQWGHYFRPDYRGLGLMALTATATQPVREDILRALRIPHDLVIFKTMEPLKQLEELLKKHFANLCGIVDRLSKSECIDIAKYLNDKCGIKSVYHHAGLVAHQRAAVRKKWHTGEVQVVCATFAFGMGIDKPDVRYVIHNAMSKSIESFYQESGRAARDNLPALSIALYAKKDFSQVVCMLRCGQGCKTEIFKSAMAQARKMQQYCEFKSLNQKDCKYGSNPCDNCLKASS</sequence>
<evidence type="ECO:0000256" key="7">
    <source>
        <dbReference type="ARBA" id="ARBA00034617"/>
    </source>
</evidence>
<reference evidence="11" key="1">
    <citation type="submission" date="2013-07" db="EMBL/GenBank/DDBJ databases">
        <title>The genome of Eucalyptus grandis.</title>
        <authorList>
            <person name="Schmutz J."/>
            <person name="Hayes R."/>
            <person name="Myburg A."/>
            <person name="Tuskan G."/>
            <person name="Grattapaglia D."/>
            <person name="Rokhsar D.S."/>
        </authorList>
    </citation>
    <scope>NUCLEOTIDE SEQUENCE</scope>
    <source>
        <tissue evidence="11">Leaf extractions</tissue>
    </source>
</reference>
<dbReference type="SMART" id="SM00490">
    <property type="entry name" value="HELICc"/>
    <property type="match status" value="1"/>
</dbReference>
<dbReference type="FunCoup" id="A0A059D3P1">
    <property type="interactions" value="151"/>
</dbReference>
<keyword evidence="3" id="KW-0067">ATP-binding</keyword>
<dbReference type="SUPFAM" id="SSF52540">
    <property type="entry name" value="P-loop containing nucleoside triphosphate hydrolases"/>
    <property type="match status" value="1"/>
</dbReference>
<organism evidence="11">
    <name type="scientific">Eucalyptus grandis</name>
    <name type="common">Flooded gum</name>
    <dbReference type="NCBI Taxonomy" id="71139"/>
    <lineage>
        <taxon>Eukaryota</taxon>
        <taxon>Viridiplantae</taxon>
        <taxon>Streptophyta</taxon>
        <taxon>Embryophyta</taxon>
        <taxon>Tracheophyta</taxon>
        <taxon>Spermatophyta</taxon>
        <taxon>Magnoliopsida</taxon>
        <taxon>eudicotyledons</taxon>
        <taxon>Gunneridae</taxon>
        <taxon>Pentapetalae</taxon>
        <taxon>rosids</taxon>
        <taxon>malvids</taxon>
        <taxon>Myrtales</taxon>
        <taxon>Myrtaceae</taxon>
        <taxon>Myrtoideae</taxon>
        <taxon>Eucalypteae</taxon>
        <taxon>Eucalyptus</taxon>
    </lineage>
</organism>
<evidence type="ECO:0000256" key="6">
    <source>
        <dbReference type="ARBA" id="ARBA00023242"/>
    </source>
</evidence>
<dbReference type="PROSITE" id="PS51194">
    <property type="entry name" value="HELICASE_CTER"/>
    <property type="match status" value="1"/>
</dbReference>
<dbReference type="GO" id="GO:0043138">
    <property type="term" value="F:3'-5' DNA helicase activity"/>
    <property type="evidence" value="ECO:0000318"/>
    <property type="project" value="GO_Central"/>
</dbReference>
<dbReference type="STRING" id="71139.A0A059D3P1"/>
<dbReference type="Pfam" id="PF00270">
    <property type="entry name" value="DEAD"/>
    <property type="match status" value="1"/>
</dbReference>
<feature type="domain" description="Helicase ATP-binding" evidence="9">
    <location>
        <begin position="54"/>
        <end position="179"/>
    </location>
</feature>
<comment type="similarity">
    <text evidence="1">Belongs to the helicase family. RecQ subfamily.</text>
</comment>
<dbReference type="GO" id="GO:0003677">
    <property type="term" value="F:DNA binding"/>
    <property type="evidence" value="ECO:0007669"/>
    <property type="project" value="UniProtKB-KW"/>
</dbReference>
<keyword evidence="4" id="KW-0238">DNA-binding</keyword>
<dbReference type="GO" id="GO:0005737">
    <property type="term" value="C:cytoplasm"/>
    <property type="evidence" value="ECO:0000318"/>
    <property type="project" value="GO_Central"/>
</dbReference>
<dbReference type="InterPro" id="IPR027417">
    <property type="entry name" value="P-loop_NTPase"/>
</dbReference>
<protein>
    <recommendedName>
        <fullName evidence="8">DNA 3'-5' helicase</fullName>
        <ecNumber evidence="8">5.6.2.4</ecNumber>
    </recommendedName>
</protein>
<keyword evidence="6" id="KW-0539">Nucleus</keyword>
<dbReference type="GO" id="GO:0000724">
    <property type="term" value="P:double-strand break repair via homologous recombination"/>
    <property type="evidence" value="ECO:0000318"/>
    <property type="project" value="GO_Central"/>
</dbReference>
<evidence type="ECO:0000259" key="9">
    <source>
        <dbReference type="PROSITE" id="PS51192"/>
    </source>
</evidence>
<keyword evidence="5" id="KW-0413">Isomerase</keyword>
<dbReference type="GO" id="GO:0009378">
    <property type="term" value="F:four-way junction helicase activity"/>
    <property type="evidence" value="ECO:0000318"/>
    <property type="project" value="GO_Central"/>
</dbReference>
<evidence type="ECO:0000259" key="10">
    <source>
        <dbReference type="PROSITE" id="PS51194"/>
    </source>
</evidence>
<evidence type="ECO:0000313" key="11">
    <source>
        <dbReference type="EMBL" id="KCW84825.1"/>
    </source>
</evidence>
<evidence type="ECO:0000256" key="5">
    <source>
        <dbReference type="ARBA" id="ARBA00023235"/>
    </source>
</evidence>
<dbReference type="EC" id="5.6.2.4" evidence="8"/>
<dbReference type="PANTHER" id="PTHR13710:SF153">
    <property type="entry name" value="RECQ-LIKE DNA HELICASE BLM"/>
    <property type="match status" value="1"/>
</dbReference>
<dbReference type="Gene3D" id="3.40.50.300">
    <property type="entry name" value="P-loop containing nucleotide triphosphate hydrolases"/>
    <property type="match status" value="3"/>
</dbReference>
<name>A0A059D3P1_EUCGR</name>
<comment type="catalytic activity">
    <reaction evidence="7">
        <text>Couples ATP hydrolysis with the unwinding of duplex DNA by translocating in the 3'-5' direction.</text>
        <dbReference type="EC" id="5.6.2.4"/>
    </reaction>
</comment>
<evidence type="ECO:0000256" key="3">
    <source>
        <dbReference type="ARBA" id="ARBA00022840"/>
    </source>
</evidence>
<proteinExistence type="inferred from homology"/>
<dbReference type="AlphaFoldDB" id="A0A059D3P1"/>
<keyword evidence="2" id="KW-0547">Nucleotide-binding</keyword>
<dbReference type="PANTHER" id="PTHR13710">
    <property type="entry name" value="DNA HELICASE RECQ FAMILY MEMBER"/>
    <property type="match status" value="1"/>
</dbReference>
<dbReference type="InterPro" id="IPR014001">
    <property type="entry name" value="Helicase_ATP-bd"/>
</dbReference>
<evidence type="ECO:0000256" key="1">
    <source>
        <dbReference type="ARBA" id="ARBA00005446"/>
    </source>
</evidence>
<dbReference type="InterPro" id="IPR001650">
    <property type="entry name" value="Helicase_C-like"/>
</dbReference>
<feature type="domain" description="Helicase C-terminal" evidence="10">
    <location>
        <begin position="190"/>
        <end position="345"/>
    </location>
</feature>
<dbReference type="GO" id="GO:0005524">
    <property type="term" value="F:ATP binding"/>
    <property type="evidence" value="ECO:0007669"/>
    <property type="project" value="UniProtKB-KW"/>
</dbReference>
<dbReference type="SMART" id="SM00487">
    <property type="entry name" value="DEXDc"/>
    <property type="match status" value="1"/>
</dbReference>
<evidence type="ECO:0000256" key="2">
    <source>
        <dbReference type="ARBA" id="ARBA00022741"/>
    </source>
</evidence>
<dbReference type="GO" id="GO:0005634">
    <property type="term" value="C:nucleus"/>
    <property type="evidence" value="ECO:0000318"/>
    <property type="project" value="GO_Central"/>
</dbReference>
<dbReference type="Pfam" id="PF00271">
    <property type="entry name" value="Helicase_C"/>
    <property type="match status" value="1"/>
</dbReference>
<gene>
    <name evidence="11" type="ORF">EUGRSUZ_B01642</name>
</gene>
<dbReference type="InParanoid" id="A0A059D3P1"/>
<dbReference type="GO" id="GO:0006260">
    <property type="term" value="P:DNA replication"/>
    <property type="evidence" value="ECO:0000318"/>
    <property type="project" value="GO_Central"/>
</dbReference>
<evidence type="ECO:0000256" key="4">
    <source>
        <dbReference type="ARBA" id="ARBA00023125"/>
    </source>
</evidence>
<dbReference type="Gramene" id="KCW84825">
    <property type="protein sequence ID" value="KCW84825"/>
    <property type="gene ID" value="EUGRSUZ_B01642"/>
</dbReference>
<dbReference type="PROSITE" id="PS51192">
    <property type="entry name" value="HELICASE_ATP_BIND_1"/>
    <property type="match status" value="1"/>
</dbReference>
<evidence type="ECO:0000256" key="8">
    <source>
        <dbReference type="ARBA" id="ARBA00034808"/>
    </source>
</evidence>
<dbReference type="GO" id="GO:0005694">
    <property type="term" value="C:chromosome"/>
    <property type="evidence" value="ECO:0000318"/>
    <property type="project" value="GO_Central"/>
</dbReference>
<dbReference type="EMBL" id="KK198754">
    <property type="protein sequence ID" value="KCW84825.1"/>
    <property type="molecule type" value="Genomic_DNA"/>
</dbReference>
<dbReference type="InterPro" id="IPR011545">
    <property type="entry name" value="DEAD/DEAH_box_helicase_dom"/>
</dbReference>
<accession>A0A059D3P1</accession>